<evidence type="ECO:0000313" key="1">
    <source>
        <dbReference type="EMBL" id="CAB4699708.1"/>
    </source>
</evidence>
<name>A0A6J6PT25_9ZZZZ</name>
<reference evidence="1" key="1">
    <citation type="submission" date="2020-05" db="EMBL/GenBank/DDBJ databases">
        <authorList>
            <person name="Chiriac C."/>
            <person name="Salcher M."/>
            <person name="Ghai R."/>
            <person name="Kavagutti S V."/>
        </authorList>
    </citation>
    <scope>NUCLEOTIDE SEQUENCE</scope>
</reference>
<gene>
    <name evidence="1" type="ORF">UFOPK2399_01267</name>
</gene>
<proteinExistence type="predicted"/>
<accession>A0A6J6PT25</accession>
<dbReference type="EMBL" id="CAEZXP010000003">
    <property type="protein sequence ID" value="CAB4699708.1"/>
    <property type="molecule type" value="Genomic_DNA"/>
</dbReference>
<dbReference type="SUPFAM" id="SSF55781">
    <property type="entry name" value="GAF domain-like"/>
    <property type="match status" value="1"/>
</dbReference>
<protein>
    <submittedName>
        <fullName evidence="1">Unannotated protein</fullName>
    </submittedName>
</protein>
<organism evidence="1">
    <name type="scientific">freshwater metagenome</name>
    <dbReference type="NCBI Taxonomy" id="449393"/>
    <lineage>
        <taxon>unclassified sequences</taxon>
        <taxon>metagenomes</taxon>
        <taxon>ecological metagenomes</taxon>
    </lineage>
</organism>
<sequence>MTVGISEAAARVGADDVFVLRRVTGRRFVHLGGVGRGEGWAGIVEVAIDDEKPLADALDGEQIVRLENGGREFIFGPYYAHAAAIVPVIPDVVVVFGSPDGTIDADDATLSDAAGAAAAAAGPVGPAKRLADEYELLEAVRRAVAVPPTPVADAAASIAGIAAESLSCEFGALYLAETDTLVIAERGYSLSITEDELRTTLKDFLWRRDFPYCIQDAGTTPLPGALAKEAGIRSYYLLELTGAAEGVLLVVHTDAAPRGFTILCRALGERIAQVASAVLGVGLTREWTGAEAARLQAAFGELES</sequence>
<dbReference type="AlphaFoldDB" id="A0A6J6PT25"/>